<dbReference type="AlphaFoldDB" id="A0A511YQY4"/>
<protein>
    <recommendedName>
        <fullName evidence="3">Collagen-binding protein</fullName>
    </recommendedName>
</protein>
<dbReference type="Proteomes" id="UP000321863">
    <property type="component" value="Unassembled WGS sequence"/>
</dbReference>
<evidence type="ECO:0000313" key="2">
    <source>
        <dbReference type="Proteomes" id="UP000321863"/>
    </source>
</evidence>
<dbReference type="InterPro" id="IPR043741">
    <property type="entry name" value="DUF5686"/>
</dbReference>
<comment type="caution">
    <text evidence="1">The sequence shown here is derived from an EMBL/GenBank/DDBJ whole genome shotgun (WGS) entry which is preliminary data.</text>
</comment>
<reference evidence="1 2" key="1">
    <citation type="submission" date="2019-07" db="EMBL/GenBank/DDBJ databases">
        <title>Whole genome shotgun sequence of Chryseobacterium hagamense NBRC 105253.</title>
        <authorList>
            <person name="Hosoyama A."/>
            <person name="Uohara A."/>
            <person name="Ohji S."/>
            <person name="Ichikawa N."/>
        </authorList>
    </citation>
    <scope>NUCLEOTIDE SEQUENCE [LARGE SCALE GENOMIC DNA]</scope>
    <source>
        <strain evidence="1 2">NBRC 105253</strain>
    </source>
</reference>
<dbReference type="EMBL" id="BJYJ01000027">
    <property type="protein sequence ID" value="GEN77604.1"/>
    <property type="molecule type" value="Genomic_DNA"/>
</dbReference>
<dbReference type="PROSITE" id="PS51257">
    <property type="entry name" value="PROKAR_LIPOPROTEIN"/>
    <property type="match status" value="1"/>
</dbReference>
<accession>A0A511YQY4</accession>
<gene>
    <name evidence="1" type="ORF">CHA01nite_33440</name>
</gene>
<dbReference type="Pfam" id="PF18939">
    <property type="entry name" value="DUF5686"/>
    <property type="match status" value="1"/>
</dbReference>
<evidence type="ECO:0008006" key="3">
    <source>
        <dbReference type="Google" id="ProtNLM"/>
    </source>
</evidence>
<sequence length="791" mass="91840">MIRDAETHLPVTNATVSCDHTVLGKSNSSGMLYFTSDCKKVTVTAPEYKEASYLTDQVIEVFLVRREPKTKSIEGVVLSDKSDPRALEILQKVNDNYSQNSPQSLESYAYKSYEKIAMDLDQDSIESYNQYIRKRIDSLEKLPQRAMKPKDKKDSLQSVQLAQLAGQSKMFLWERASEVMYSKTYGEKINILDNRVSGLKQPLYELMAFRSNRNKIPKEVQEENRNLYRFFLTDSLEIEGRENYVIRFRQVSNREARDRKKFNGYLYIDKASYALKKIESESNEANEGTITSIWVPVNEKWFLLKEDYKLKVNSNVLDMNISLRGEKPERKKDKGKKFGTYAYATADYFDIKTPIEENIRDFKGYTIEVKNSDGRLLDEYRTEKLNEREVNTYVKIDSLSSVYKLDQKAKGLAGLLKGRLRLGMVDFDLAKVFGYNKYEHVRLGLGVKLNERFNKYISPDAYFAYGIYDKKFKFGGGIDFKTTLEKNSFFRIEYFNDVNAAGRFSENLWNFRMQIMNSGVAINNNIFYGYEGFKVSYENDITNGLTLNIAAKRSQEEALFDYSYKDLGKRFDITSATLTLKYSPNSKNIMTPEGKYTYEQNYPEFYFNYEQGLKAWDGDFNFSRLDVLISHNLKTKLGVTGIRAYGGLMFGDAPIWENFTMNGLASGRGNFNFNLTSYLGFATMEGGKYYNDKFAGIYLTHRLPWYFKSFGKNVSSFDVIYRGITGSMKNPQDHRFQFETLNHLYNEVGLEWNNFLSSQFNLGFFYRVGHYNTGNFKDNFAIQFKLRLLGF</sequence>
<proteinExistence type="predicted"/>
<organism evidence="1 2">
    <name type="scientific">Chryseobacterium hagamense</name>
    <dbReference type="NCBI Taxonomy" id="395935"/>
    <lineage>
        <taxon>Bacteria</taxon>
        <taxon>Pseudomonadati</taxon>
        <taxon>Bacteroidota</taxon>
        <taxon>Flavobacteriia</taxon>
        <taxon>Flavobacteriales</taxon>
        <taxon>Weeksellaceae</taxon>
        <taxon>Chryseobacterium group</taxon>
        <taxon>Chryseobacterium</taxon>
    </lineage>
</organism>
<name>A0A511YQY4_9FLAO</name>
<keyword evidence="2" id="KW-1185">Reference proteome</keyword>
<evidence type="ECO:0000313" key="1">
    <source>
        <dbReference type="EMBL" id="GEN77604.1"/>
    </source>
</evidence>